<dbReference type="PANTHER" id="PTHR24221">
    <property type="entry name" value="ATP-BINDING CASSETTE SUB-FAMILY B"/>
    <property type="match status" value="1"/>
</dbReference>
<evidence type="ECO:0000256" key="1">
    <source>
        <dbReference type="ARBA" id="ARBA00004651"/>
    </source>
</evidence>
<dbReference type="InterPro" id="IPR017871">
    <property type="entry name" value="ABC_transporter-like_CS"/>
</dbReference>
<name>A0ABS5V4B5_9GAMM</name>
<evidence type="ECO:0000256" key="4">
    <source>
        <dbReference type="ARBA" id="ARBA00022840"/>
    </source>
</evidence>
<evidence type="ECO:0000259" key="9">
    <source>
        <dbReference type="PROSITE" id="PS50929"/>
    </source>
</evidence>
<dbReference type="SUPFAM" id="SSF90123">
    <property type="entry name" value="ABC transporter transmembrane region"/>
    <property type="match status" value="1"/>
</dbReference>
<keyword evidence="2 7" id="KW-0812">Transmembrane</keyword>
<comment type="subcellular location">
    <subcellularLocation>
        <location evidence="1">Cell membrane</location>
        <topology evidence="1">Multi-pass membrane protein</topology>
    </subcellularLocation>
</comment>
<feature type="domain" description="ABC transporter" evidence="8">
    <location>
        <begin position="359"/>
        <end position="591"/>
    </location>
</feature>
<keyword evidence="11" id="KW-1185">Reference proteome</keyword>
<dbReference type="InterPro" id="IPR036640">
    <property type="entry name" value="ABC1_TM_sf"/>
</dbReference>
<keyword evidence="3" id="KW-0547">Nucleotide-binding</keyword>
<dbReference type="EMBL" id="JAHEPS010000002">
    <property type="protein sequence ID" value="MBT1444544.1"/>
    <property type="molecule type" value="Genomic_DNA"/>
</dbReference>
<feature type="domain" description="ABC transmembrane type-1" evidence="9">
    <location>
        <begin position="25"/>
        <end position="316"/>
    </location>
</feature>
<dbReference type="PANTHER" id="PTHR24221:SF261">
    <property type="entry name" value="GLUTATHIONE_L-CYSTEINE TRANSPORT SYSTEM ATP-BINDING_PERMEASE PROTEIN CYDD"/>
    <property type="match status" value="1"/>
</dbReference>
<comment type="caution">
    <text evidence="10">The sequence shown here is derived from an EMBL/GenBank/DDBJ whole genome shotgun (WGS) entry which is preliminary data.</text>
</comment>
<evidence type="ECO:0000256" key="7">
    <source>
        <dbReference type="SAM" id="Phobius"/>
    </source>
</evidence>
<proteinExistence type="predicted"/>
<evidence type="ECO:0000313" key="10">
    <source>
        <dbReference type="EMBL" id="MBT1444544.1"/>
    </source>
</evidence>
<dbReference type="Pfam" id="PF00664">
    <property type="entry name" value="ABC_membrane"/>
    <property type="match status" value="1"/>
</dbReference>
<organism evidence="10 11">
    <name type="scientific">Shewanella jiangmenensis</name>
    <dbReference type="NCBI Taxonomy" id="2837387"/>
    <lineage>
        <taxon>Bacteria</taxon>
        <taxon>Pseudomonadati</taxon>
        <taxon>Pseudomonadota</taxon>
        <taxon>Gammaproteobacteria</taxon>
        <taxon>Alteromonadales</taxon>
        <taxon>Shewanellaceae</taxon>
        <taxon>Shewanella</taxon>
    </lineage>
</organism>
<evidence type="ECO:0000256" key="5">
    <source>
        <dbReference type="ARBA" id="ARBA00022989"/>
    </source>
</evidence>
<dbReference type="Gene3D" id="3.40.50.300">
    <property type="entry name" value="P-loop containing nucleotide triphosphate hydrolases"/>
    <property type="match status" value="1"/>
</dbReference>
<dbReference type="CDD" id="cd18584">
    <property type="entry name" value="ABC_6TM_AarD_CydD"/>
    <property type="match status" value="1"/>
</dbReference>
<evidence type="ECO:0000313" key="11">
    <source>
        <dbReference type="Proteomes" id="UP001195903"/>
    </source>
</evidence>
<keyword evidence="4" id="KW-0067">ATP-binding</keyword>
<feature type="transmembrane region" description="Helical" evidence="7">
    <location>
        <begin position="167"/>
        <end position="188"/>
    </location>
</feature>
<keyword evidence="6 7" id="KW-0472">Membrane</keyword>
<dbReference type="SUPFAM" id="SSF52540">
    <property type="entry name" value="P-loop containing nucleoside triphosphate hydrolases"/>
    <property type="match status" value="1"/>
</dbReference>
<dbReference type="RefSeq" id="WP_214506719.1">
    <property type="nucleotide sequence ID" value="NZ_JAHEPS010000002.1"/>
</dbReference>
<dbReference type="InterPro" id="IPR011527">
    <property type="entry name" value="ABC1_TM_dom"/>
</dbReference>
<dbReference type="SMART" id="SM00382">
    <property type="entry name" value="AAA"/>
    <property type="match status" value="1"/>
</dbReference>
<evidence type="ECO:0000256" key="2">
    <source>
        <dbReference type="ARBA" id="ARBA00022692"/>
    </source>
</evidence>
<keyword evidence="5 7" id="KW-1133">Transmembrane helix</keyword>
<feature type="transmembrane region" description="Helical" evidence="7">
    <location>
        <begin position="278"/>
        <end position="297"/>
    </location>
</feature>
<gene>
    <name evidence="10" type="primary">cydD</name>
    <name evidence="10" type="ORF">KJI95_08375</name>
</gene>
<dbReference type="InterPro" id="IPR027417">
    <property type="entry name" value="P-loop_NTPase"/>
</dbReference>
<dbReference type="PROSITE" id="PS50893">
    <property type="entry name" value="ABC_TRANSPORTER_2"/>
    <property type="match status" value="1"/>
</dbReference>
<dbReference type="NCBIfam" id="NF008379">
    <property type="entry name" value="PRK11174.1"/>
    <property type="match status" value="1"/>
</dbReference>
<accession>A0ABS5V4B5</accession>
<evidence type="ECO:0000256" key="6">
    <source>
        <dbReference type="ARBA" id="ARBA00023136"/>
    </source>
</evidence>
<feature type="transmembrane region" description="Helical" evidence="7">
    <location>
        <begin position="246"/>
        <end position="272"/>
    </location>
</feature>
<dbReference type="InterPro" id="IPR003439">
    <property type="entry name" value="ABC_transporter-like_ATP-bd"/>
</dbReference>
<dbReference type="Pfam" id="PF00005">
    <property type="entry name" value="ABC_tran"/>
    <property type="match status" value="1"/>
</dbReference>
<dbReference type="InterPro" id="IPR003593">
    <property type="entry name" value="AAA+_ATPase"/>
</dbReference>
<dbReference type="PROSITE" id="PS50929">
    <property type="entry name" value="ABC_TM1F"/>
    <property type="match status" value="1"/>
</dbReference>
<evidence type="ECO:0000259" key="8">
    <source>
        <dbReference type="PROSITE" id="PS50893"/>
    </source>
</evidence>
<sequence>MDKSLEKQLALWLKAQKAACGPYLFLSVVLGVLSGMLLIAQAFLIAKLLAAVVMDGAVPTLFIREFALLGGLIALRALAAFGRERVAFEAGRRLRADLRARVLNQLTLLGPAFIKGKPLGSWGTLVLEQIEDLHDFYARYLPQLSIAACIPLIILACVFPMNWAAGLILLGTAPLIPLFMILVGMSAADANRKHFAALSRLSGHFMDRLRGLSTLKLFHRAEAEGRAIEKASDEFRSRTMSVLRMAFLSSAVLEFFAAISIALVAVYFGFSYLGHLNFGHYDLGISLFTGLFVLMLAPEFYQPLRDMGTHYHAKAQAVAAAENLSELLALAPQQQIKQEPQSRSAEAEHRDATPKHWDIEAKDLYILSHQGGRIAGPLNFSIKAGERVAIVGVSGAGKSSLLNAIMGFLPIEGELKIGGLAIETLDLEQLREAIAWLGQEPHLFHGSIRDNVAMGRELSDSEIVTLLEKAQIADFVTSLSAGLDHGLGEGGQGVSVGQAQRLALARALAQRPQVFLLDEPGASLDIDSERKVMAALARETENCTVLMVSHRLDLLAEMDKVLVLEGGKVVESGTASELASRGGALAGLLAAAGIQPAMEVGA</sequence>
<feature type="transmembrane region" description="Helical" evidence="7">
    <location>
        <begin position="66"/>
        <end position="83"/>
    </location>
</feature>
<dbReference type="Gene3D" id="1.20.1560.10">
    <property type="entry name" value="ABC transporter type 1, transmembrane domain"/>
    <property type="match status" value="1"/>
</dbReference>
<dbReference type="Proteomes" id="UP001195903">
    <property type="component" value="Unassembled WGS sequence"/>
</dbReference>
<feature type="transmembrane region" description="Helical" evidence="7">
    <location>
        <begin position="140"/>
        <end position="161"/>
    </location>
</feature>
<evidence type="ECO:0000256" key="3">
    <source>
        <dbReference type="ARBA" id="ARBA00022741"/>
    </source>
</evidence>
<dbReference type="InterPro" id="IPR039421">
    <property type="entry name" value="Type_1_exporter"/>
</dbReference>
<dbReference type="PROSITE" id="PS00211">
    <property type="entry name" value="ABC_TRANSPORTER_1"/>
    <property type="match status" value="1"/>
</dbReference>
<dbReference type="NCBIfam" id="TIGR02857">
    <property type="entry name" value="CydD"/>
    <property type="match status" value="1"/>
</dbReference>
<protein>
    <submittedName>
        <fullName evidence="10">Cysteine/glutathione ABC transporter permease/ATP-binding protein CydD</fullName>
    </submittedName>
</protein>
<dbReference type="InterPro" id="IPR014216">
    <property type="entry name" value="ABC_transptr_CydD"/>
</dbReference>
<reference evidence="10 11" key="1">
    <citation type="submission" date="2021-05" db="EMBL/GenBank/DDBJ databases">
        <title>Shewanella sp. JM162201.</title>
        <authorList>
            <person name="Xu S."/>
            <person name="Li A."/>
        </authorList>
    </citation>
    <scope>NUCLEOTIDE SEQUENCE [LARGE SCALE GENOMIC DNA]</scope>
    <source>
        <strain evidence="10 11">JM162201</strain>
    </source>
</reference>
<feature type="transmembrane region" description="Helical" evidence="7">
    <location>
        <begin position="21"/>
        <end position="46"/>
    </location>
</feature>